<dbReference type="GO" id="GO:0005886">
    <property type="term" value="C:plasma membrane"/>
    <property type="evidence" value="ECO:0007669"/>
    <property type="project" value="UniProtKB-SubCell"/>
</dbReference>
<dbReference type="InterPro" id="IPR003593">
    <property type="entry name" value="AAA+_ATPase"/>
</dbReference>
<organism evidence="12 13">
    <name type="scientific">Kouleothrix aurantiaca</name>
    <dbReference type="NCBI Taxonomy" id="186479"/>
    <lineage>
        <taxon>Bacteria</taxon>
        <taxon>Bacillati</taxon>
        <taxon>Chloroflexota</taxon>
        <taxon>Chloroflexia</taxon>
        <taxon>Chloroflexales</taxon>
        <taxon>Roseiflexineae</taxon>
        <taxon>Roseiflexaceae</taxon>
        <taxon>Kouleothrix</taxon>
    </lineage>
</organism>
<keyword evidence="8 9" id="KW-0472">Membrane</keyword>
<reference evidence="12 13" key="1">
    <citation type="submission" date="2015-09" db="EMBL/GenBank/DDBJ databases">
        <title>Draft genome sequence of Kouleothrix aurantiaca JCM 19913.</title>
        <authorList>
            <person name="Hemp J."/>
        </authorList>
    </citation>
    <scope>NUCLEOTIDE SEQUENCE [LARGE SCALE GENOMIC DNA]</scope>
    <source>
        <strain evidence="12 13">COM-B</strain>
    </source>
</reference>
<feature type="transmembrane region" description="Helical" evidence="9">
    <location>
        <begin position="281"/>
        <end position="300"/>
    </location>
</feature>
<evidence type="ECO:0000313" key="13">
    <source>
        <dbReference type="Proteomes" id="UP000050509"/>
    </source>
</evidence>
<dbReference type="InterPro" id="IPR036640">
    <property type="entry name" value="ABC1_TM_sf"/>
</dbReference>
<feature type="transmembrane region" description="Helical" evidence="9">
    <location>
        <begin position="135"/>
        <end position="153"/>
    </location>
</feature>
<evidence type="ECO:0000256" key="3">
    <source>
        <dbReference type="ARBA" id="ARBA00022475"/>
    </source>
</evidence>
<evidence type="ECO:0000256" key="9">
    <source>
        <dbReference type="SAM" id="Phobius"/>
    </source>
</evidence>
<sequence>MEHLRHLLPFVARYRNRLLFGLLCAAGSALLTAIIPQILRTTVDNLNSRGVVAGDLLRAGGIMLALAFADSLCRYGQRQLVAGSAYGVEYDMRGALFRRLLTLDQGFYGQAHTGDLMTRVTNDLSAVRQFLGPGVNSLMTATLFIGIAGSLLFLTNGTLALIVLALLPIITILFVAIGGRMQRIFRGVQDQFGDLSTRAQENFSGIRTIKAYAQEDDEIRTFLAENERYRAQNVRYVLLSGLLWPALAVVMGLIGAIVLLVGGRFVANGTMSLGDLVLFNTYLALLSWPMVNLGWTVNLYQQASASMGRIAEVLNRRASIRTPDEAQPNVTIGGSIEFRDVGIRFDHTLTAEHQLATGGKAAPAAKERTQNWVLRHISFTVPAGSSLAIVGATGVGKTTLVNLLARVRDPDEGQVLIDGRDIRTLPLDDLRRAIGYVPQDTFLFSVPLRENVTFGRPDATQQEVDRAAEVARLSNDLSQFPNGLDTMIGERGVTLSGGQKQRPAIARAVLRDPAILVLDDALSSVDTHTAAQILAGLRDVMQERTSIIIAQRIATVKDADQVVVLHEGHIEEQGAHRALVQSGGRYAAMYRRELLEAELREE</sequence>
<dbReference type="PANTHER" id="PTHR43394">
    <property type="entry name" value="ATP-DEPENDENT PERMEASE MDL1, MITOCHONDRIAL"/>
    <property type="match status" value="1"/>
</dbReference>
<proteinExistence type="predicted"/>
<dbReference type="PROSITE" id="PS00211">
    <property type="entry name" value="ABC_TRANSPORTER_1"/>
    <property type="match status" value="1"/>
</dbReference>
<comment type="subcellular location">
    <subcellularLocation>
        <location evidence="1">Cell membrane</location>
        <topology evidence="1">Multi-pass membrane protein</topology>
    </subcellularLocation>
</comment>
<dbReference type="Pfam" id="PF00005">
    <property type="entry name" value="ABC_tran"/>
    <property type="match status" value="1"/>
</dbReference>
<evidence type="ECO:0000259" key="11">
    <source>
        <dbReference type="PROSITE" id="PS50929"/>
    </source>
</evidence>
<dbReference type="SUPFAM" id="SSF90123">
    <property type="entry name" value="ABC transporter transmembrane region"/>
    <property type="match status" value="1"/>
</dbReference>
<dbReference type="InterPro" id="IPR017871">
    <property type="entry name" value="ABC_transporter-like_CS"/>
</dbReference>
<dbReference type="SUPFAM" id="SSF52540">
    <property type="entry name" value="P-loop containing nucleoside triphosphate hydrolases"/>
    <property type="match status" value="1"/>
</dbReference>
<evidence type="ECO:0000256" key="8">
    <source>
        <dbReference type="ARBA" id="ARBA00023136"/>
    </source>
</evidence>
<feature type="transmembrane region" description="Helical" evidence="9">
    <location>
        <begin position="51"/>
        <end position="69"/>
    </location>
</feature>
<dbReference type="PANTHER" id="PTHR43394:SF1">
    <property type="entry name" value="ATP-BINDING CASSETTE SUB-FAMILY B MEMBER 10, MITOCHONDRIAL"/>
    <property type="match status" value="1"/>
</dbReference>
<evidence type="ECO:0000256" key="7">
    <source>
        <dbReference type="ARBA" id="ARBA00022989"/>
    </source>
</evidence>
<name>A0A0P9DET0_9CHLR</name>
<keyword evidence="6" id="KW-0067">ATP-binding</keyword>
<protein>
    <submittedName>
        <fullName evidence="12">ABC transporter</fullName>
    </submittedName>
</protein>
<evidence type="ECO:0000256" key="1">
    <source>
        <dbReference type="ARBA" id="ARBA00004651"/>
    </source>
</evidence>
<comment type="caution">
    <text evidence="12">The sequence shown here is derived from an EMBL/GenBank/DDBJ whole genome shotgun (WGS) entry which is preliminary data.</text>
</comment>
<dbReference type="EMBL" id="LJCR01000874">
    <property type="protein sequence ID" value="KPV51535.1"/>
    <property type="molecule type" value="Genomic_DNA"/>
</dbReference>
<keyword evidence="3" id="KW-1003">Cell membrane</keyword>
<keyword evidence="13" id="KW-1185">Reference proteome</keyword>
<dbReference type="InterPro" id="IPR011527">
    <property type="entry name" value="ABC1_TM_dom"/>
</dbReference>
<dbReference type="Gene3D" id="1.20.1560.10">
    <property type="entry name" value="ABC transporter type 1, transmembrane domain"/>
    <property type="match status" value="1"/>
</dbReference>
<feature type="transmembrane region" description="Helical" evidence="9">
    <location>
        <begin position="236"/>
        <end position="261"/>
    </location>
</feature>
<keyword evidence="5" id="KW-0547">Nucleotide-binding</keyword>
<evidence type="ECO:0000256" key="2">
    <source>
        <dbReference type="ARBA" id="ARBA00022448"/>
    </source>
</evidence>
<dbReference type="PROSITE" id="PS50893">
    <property type="entry name" value="ABC_TRANSPORTER_2"/>
    <property type="match status" value="1"/>
</dbReference>
<keyword evidence="2" id="KW-0813">Transport</keyword>
<dbReference type="Proteomes" id="UP000050509">
    <property type="component" value="Unassembled WGS sequence"/>
</dbReference>
<accession>A0A0P9DET0</accession>
<feature type="domain" description="ABC transporter" evidence="10">
    <location>
        <begin position="343"/>
        <end position="592"/>
    </location>
</feature>
<evidence type="ECO:0000313" key="12">
    <source>
        <dbReference type="EMBL" id="KPV51535.1"/>
    </source>
</evidence>
<evidence type="ECO:0000256" key="4">
    <source>
        <dbReference type="ARBA" id="ARBA00022692"/>
    </source>
</evidence>
<gene>
    <name evidence="12" type="ORF">SE17_20635</name>
</gene>
<dbReference type="InterPro" id="IPR039421">
    <property type="entry name" value="Type_1_exporter"/>
</dbReference>
<evidence type="ECO:0000259" key="10">
    <source>
        <dbReference type="PROSITE" id="PS50893"/>
    </source>
</evidence>
<evidence type="ECO:0000256" key="5">
    <source>
        <dbReference type="ARBA" id="ARBA00022741"/>
    </source>
</evidence>
<evidence type="ECO:0000256" key="6">
    <source>
        <dbReference type="ARBA" id="ARBA00022840"/>
    </source>
</evidence>
<dbReference type="CDD" id="cd18541">
    <property type="entry name" value="ABC_6TM_TmrB_like"/>
    <property type="match status" value="1"/>
</dbReference>
<dbReference type="SMART" id="SM00382">
    <property type="entry name" value="AAA"/>
    <property type="match status" value="1"/>
</dbReference>
<dbReference type="GO" id="GO:0016887">
    <property type="term" value="F:ATP hydrolysis activity"/>
    <property type="evidence" value="ECO:0007669"/>
    <property type="project" value="InterPro"/>
</dbReference>
<keyword evidence="7 9" id="KW-1133">Transmembrane helix</keyword>
<dbReference type="FunFam" id="3.40.50.300:FF:000221">
    <property type="entry name" value="Multidrug ABC transporter ATP-binding protein"/>
    <property type="match status" value="1"/>
</dbReference>
<dbReference type="AlphaFoldDB" id="A0A0P9DET0"/>
<dbReference type="InterPro" id="IPR003439">
    <property type="entry name" value="ABC_transporter-like_ATP-bd"/>
</dbReference>
<dbReference type="InterPro" id="IPR027417">
    <property type="entry name" value="P-loop_NTPase"/>
</dbReference>
<feature type="transmembrane region" description="Helical" evidence="9">
    <location>
        <begin position="20"/>
        <end position="39"/>
    </location>
</feature>
<feature type="transmembrane region" description="Helical" evidence="9">
    <location>
        <begin position="159"/>
        <end position="177"/>
    </location>
</feature>
<dbReference type="PATRIC" id="fig|186479.3.peg.10583"/>
<dbReference type="PROSITE" id="PS50929">
    <property type="entry name" value="ABC_TM1F"/>
    <property type="match status" value="1"/>
</dbReference>
<dbReference type="GO" id="GO:0005524">
    <property type="term" value="F:ATP binding"/>
    <property type="evidence" value="ECO:0007669"/>
    <property type="project" value="UniProtKB-KW"/>
</dbReference>
<dbReference type="GO" id="GO:0015421">
    <property type="term" value="F:ABC-type oligopeptide transporter activity"/>
    <property type="evidence" value="ECO:0007669"/>
    <property type="project" value="TreeGrafter"/>
</dbReference>
<dbReference type="Gene3D" id="3.40.50.300">
    <property type="entry name" value="P-loop containing nucleotide triphosphate hydrolases"/>
    <property type="match status" value="1"/>
</dbReference>
<feature type="domain" description="ABC transmembrane type-1" evidence="11">
    <location>
        <begin position="19"/>
        <end position="302"/>
    </location>
</feature>
<dbReference type="Pfam" id="PF00664">
    <property type="entry name" value="ABC_membrane"/>
    <property type="match status" value="1"/>
</dbReference>
<keyword evidence="4 9" id="KW-0812">Transmembrane</keyword>